<dbReference type="InParanoid" id="A0A0C3GBF0"/>
<feature type="compositionally biased region" description="Polar residues" evidence="1">
    <location>
        <begin position="25"/>
        <end position="41"/>
    </location>
</feature>
<reference evidence="2 3" key="1">
    <citation type="submission" date="2014-04" db="EMBL/GenBank/DDBJ databases">
        <authorList>
            <consortium name="DOE Joint Genome Institute"/>
            <person name="Kuo A."/>
            <person name="Martino E."/>
            <person name="Perotto S."/>
            <person name="Kohler A."/>
            <person name="Nagy L.G."/>
            <person name="Floudas D."/>
            <person name="Copeland A."/>
            <person name="Barry K.W."/>
            <person name="Cichocki N."/>
            <person name="Veneault-Fourrey C."/>
            <person name="LaButti K."/>
            <person name="Lindquist E.A."/>
            <person name="Lipzen A."/>
            <person name="Lundell T."/>
            <person name="Morin E."/>
            <person name="Murat C."/>
            <person name="Sun H."/>
            <person name="Tunlid A."/>
            <person name="Henrissat B."/>
            <person name="Grigoriev I.V."/>
            <person name="Hibbett D.S."/>
            <person name="Martin F."/>
            <person name="Nordberg H.P."/>
            <person name="Cantor M.N."/>
            <person name="Hua S.X."/>
        </authorList>
    </citation>
    <scope>NUCLEOTIDE SEQUENCE [LARGE SCALE GENOMIC DNA]</scope>
    <source>
        <strain evidence="2 3">Zn</strain>
    </source>
</reference>
<protein>
    <submittedName>
        <fullName evidence="2">Uncharacterized protein</fullName>
    </submittedName>
</protein>
<reference evidence="3" key="2">
    <citation type="submission" date="2015-01" db="EMBL/GenBank/DDBJ databases">
        <title>Evolutionary Origins and Diversification of the Mycorrhizal Mutualists.</title>
        <authorList>
            <consortium name="DOE Joint Genome Institute"/>
            <consortium name="Mycorrhizal Genomics Consortium"/>
            <person name="Kohler A."/>
            <person name="Kuo A."/>
            <person name="Nagy L.G."/>
            <person name="Floudas D."/>
            <person name="Copeland A."/>
            <person name="Barry K.W."/>
            <person name="Cichocki N."/>
            <person name="Veneault-Fourrey C."/>
            <person name="LaButti K."/>
            <person name="Lindquist E.A."/>
            <person name="Lipzen A."/>
            <person name="Lundell T."/>
            <person name="Morin E."/>
            <person name="Murat C."/>
            <person name="Riley R."/>
            <person name="Ohm R."/>
            <person name="Sun H."/>
            <person name="Tunlid A."/>
            <person name="Henrissat B."/>
            <person name="Grigoriev I.V."/>
            <person name="Hibbett D.S."/>
            <person name="Martin F."/>
        </authorList>
    </citation>
    <scope>NUCLEOTIDE SEQUENCE [LARGE SCALE GENOMIC DNA]</scope>
    <source>
        <strain evidence="3">Zn</strain>
    </source>
</reference>
<dbReference type="Proteomes" id="UP000054321">
    <property type="component" value="Unassembled WGS sequence"/>
</dbReference>
<proteinExistence type="predicted"/>
<organism evidence="2 3">
    <name type="scientific">Oidiodendron maius (strain Zn)</name>
    <dbReference type="NCBI Taxonomy" id="913774"/>
    <lineage>
        <taxon>Eukaryota</taxon>
        <taxon>Fungi</taxon>
        <taxon>Dikarya</taxon>
        <taxon>Ascomycota</taxon>
        <taxon>Pezizomycotina</taxon>
        <taxon>Leotiomycetes</taxon>
        <taxon>Leotiomycetes incertae sedis</taxon>
        <taxon>Myxotrichaceae</taxon>
        <taxon>Oidiodendron</taxon>
    </lineage>
</organism>
<evidence type="ECO:0000313" key="3">
    <source>
        <dbReference type="Proteomes" id="UP000054321"/>
    </source>
</evidence>
<gene>
    <name evidence="2" type="ORF">OIDMADRAFT_61444</name>
</gene>
<keyword evidence="3" id="KW-1185">Reference proteome</keyword>
<feature type="region of interest" description="Disordered" evidence="1">
    <location>
        <begin position="19"/>
        <end position="127"/>
    </location>
</feature>
<evidence type="ECO:0000313" key="2">
    <source>
        <dbReference type="EMBL" id="KIM93510.1"/>
    </source>
</evidence>
<dbReference type="EMBL" id="KN832894">
    <property type="protein sequence ID" value="KIM93510.1"/>
    <property type="molecule type" value="Genomic_DNA"/>
</dbReference>
<evidence type="ECO:0000256" key="1">
    <source>
        <dbReference type="SAM" id="MobiDB-lite"/>
    </source>
</evidence>
<feature type="compositionally biased region" description="Acidic residues" evidence="1">
    <location>
        <begin position="49"/>
        <end position="71"/>
    </location>
</feature>
<accession>A0A0C3GBF0</accession>
<name>A0A0C3GBF0_OIDMZ</name>
<dbReference type="AlphaFoldDB" id="A0A0C3GBF0"/>
<feature type="compositionally biased region" description="Acidic residues" evidence="1">
    <location>
        <begin position="78"/>
        <end position="123"/>
    </location>
</feature>
<dbReference type="HOGENOM" id="CLU_1778018_0_0_1"/>
<sequence length="146" mass="16521">MTPHQVSLPWAANTVRLIPKDKISGNLNGPNTRARCQSTTGNDKHTAESDGEGTGSEEEEGWILDCDDEDGSSWGEQEYCEEDEEGNIEEENDCDDYSDEKEDNDDDEEEDYGEDEYEEDDFVVADHDEDVNCRFQGSYLIDSDDD</sequence>